<reference evidence="3 4" key="1">
    <citation type="submission" date="2018-08" db="EMBL/GenBank/DDBJ databases">
        <title>A genome reference for cultivated species of the human gut microbiota.</title>
        <authorList>
            <person name="Zou Y."/>
            <person name="Xue W."/>
            <person name="Luo G."/>
        </authorList>
    </citation>
    <scope>NUCLEOTIDE SEQUENCE [LARGE SCALE GENOMIC DNA]</scope>
    <source>
        <strain evidence="1 4">AF14-42</strain>
        <strain evidence="2 3">AM27-46</strain>
    </source>
</reference>
<comment type="caution">
    <text evidence="2">The sequence shown here is derived from an EMBL/GenBank/DDBJ whole genome shotgun (WGS) entry which is preliminary data.</text>
</comment>
<dbReference type="SUPFAM" id="SSF46565">
    <property type="entry name" value="Chaperone J-domain"/>
    <property type="match status" value="1"/>
</dbReference>
<proteinExistence type="predicted"/>
<accession>A0A414JNE9</accession>
<gene>
    <name evidence="2" type="ORF">DW729_12170</name>
    <name evidence="1" type="ORF">DWW14_22850</name>
</gene>
<dbReference type="Proteomes" id="UP000285343">
    <property type="component" value="Unassembled WGS sequence"/>
</dbReference>
<dbReference type="Gene3D" id="1.10.287.110">
    <property type="entry name" value="DnaJ domain"/>
    <property type="match status" value="1"/>
</dbReference>
<evidence type="ECO:0000313" key="2">
    <source>
        <dbReference type="EMBL" id="RHE59515.1"/>
    </source>
</evidence>
<evidence type="ECO:0000313" key="1">
    <source>
        <dbReference type="EMBL" id="RGV34258.1"/>
    </source>
</evidence>
<dbReference type="EMBL" id="QSKL01000010">
    <property type="protein sequence ID" value="RHE59515.1"/>
    <property type="molecule type" value="Genomic_DNA"/>
</dbReference>
<dbReference type="EMBL" id="QRZC01000050">
    <property type="protein sequence ID" value="RGV34258.1"/>
    <property type="molecule type" value="Genomic_DNA"/>
</dbReference>
<protein>
    <recommendedName>
        <fullName evidence="5">Molecular chaperone DnaJ</fullName>
    </recommendedName>
</protein>
<sequence>MIQSFSGRKERLNESNNVVESIAKSKMLYKELIKKSHPDKHPQKEKLAKEIAALVNDNRYNYRELLKLKERIENEL</sequence>
<name>A0A414JNE9_BACUN</name>
<evidence type="ECO:0000313" key="3">
    <source>
        <dbReference type="Proteomes" id="UP000284640"/>
    </source>
</evidence>
<dbReference type="InterPro" id="IPR036869">
    <property type="entry name" value="J_dom_sf"/>
</dbReference>
<evidence type="ECO:0008006" key="5">
    <source>
        <dbReference type="Google" id="ProtNLM"/>
    </source>
</evidence>
<dbReference type="AlphaFoldDB" id="A0A414JNE9"/>
<evidence type="ECO:0000313" key="4">
    <source>
        <dbReference type="Proteomes" id="UP000285343"/>
    </source>
</evidence>
<dbReference type="Proteomes" id="UP000284640">
    <property type="component" value="Unassembled WGS sequence"/>
</dbReference>
<organism evidence="2 3">
    <name type="scientific">Bacteroides uniformis</name>
    <dbReference type="NCBI Taxonomy" id="820"/>
    <lineage>
        <taxon>Bacteria</taxon>
        <taxon>Pseudomonadati</taxon>
        <taxon>Bacteroidota</taxon>
        <taxon>Bacteroidia</taxon>
        <taxon>Bacteroidales</taxon>
        <taxon>Bacteroidaceae</taxon>
        <taxon>Bacteroides</taxon>
    </lineage>
</organism>